<evidence type="ECO:0000313" key="1">
    <source>
        <dbReference type="EMBL" id="UPL01741.1"/>
    </source>
</evidence>
<reference evidence="1" key="1">
    <citation type="submission" date="2021-11" db="EMBL/GenBank/DDBJ databases">
        <title>Fusarium solani-melongenae Genome sequencing and assembly.</title>
        <authorList>
            <person name="Xie S."/>
            <person name="Huang L."/>
            <person name="Zhang X."/>
        </authorList>
    </citation>
    <scope>NUCLEOTIDE SEQUENCE</scope>
    <source>
        <strain evidence="1">CRI 24-3</strain>
    </source>
</reference>
<organism evidence="1 2">
    <name type="scientific">Fusarium solani subsp. cucurbitae</name>
    <name type="common">Neocosmosporum cucurbitae</name>
    <dbReference type="NCBI Taxonomy" id="2747967"/>
    <lineage>
        <taxon>Eukaryota</taxon>
        <taxon>Fungi</taxon>
        <taxon>Dikarya</taxon>
        <taxon>Ascomycota</taxon>
        <taxon>Pezizomycotina</taxon>
        <taxon>Sordariomycetes</taxon>
        <taxon>Hypocreomycetidae</taxon>
        <taxon>Hypocreales</taxon>
        <taxon>Nectriaceae</taxon>
        <taxon>Fusarium</taxon>
        <taxon>Fusarium solani species complex</taxon>
    </lineage>
</organism>
<dbReference type="EMBL" id="CP090039">
    <property type="protein sequence ID" value="UPL01741.1"/>
    <property type="molecule type" value="Genomic_DNA"/>
</dbReference>
<dbReference type="Proteomes" id="UP000830768">
    <property type="component" value="Chromosome 11"/>
</dbReference>
<accession>A0ACD3ZKW7</accession>
<protein>
    <submittedName>
        <fullName evidence="1">Uncharacterized protein</fullName>
    </submittedName>
</protein>
<keyword evidence="2" id="KW-1185">Reference proteome</keyword>
<sequence length="205" mass="23053">MYEEHPYRGVAQGRQISPDNTPWRRRICRQEQDDRNHKASAVARKDKIKYRIEPLKERNSWAGCRVDGRNVHVWGDGWSMTESAKRLIQEAKNCRIDGGSPKFNYGGGDGNREWAAEMNGGSDVDDRCISEAIEKAGGSKVTCEKTAAPLLTQAFRAQYGTREGRLTGNCWAKADGIGCDVFMESSGCEWIGDSIWQKIWSSCKK</sequence>
<gene>
    <name evidence="1" type="ORF">LCI18_012675</name>
</gene>
<proteinExistence type="predicted"/>
<name>A0ACD3ZKW7_FUSSC</name>
<evidence type="ECO:0000313" key="2">
    <source>
        <dbReference type="Proteomes" id="UP000830768"/>
    </source>
</evidence>